<evidence type="ECO:0000313" key="2">
    <source>
        <dbReference type="Proteomes" id="UP000558688"/>
    </source>
</evidence>
<dbReference type="AlphaFoldDB" id="A0A8H5AM84"/>
<protein>
    <submittedName>
        <fullName evidence="1">Uncharacterized protein</fullName>
    </submittedName>
</protein>
<name>A0A8H5AM84_FUSOX</name>
<accession>A0A8H5AM84</accession>
<sequence>MLFVVIPVALASIFSYCGYAYFYPSVPSSYTTSQAGLVIKPGSSLGRTCDAHKCIEDLYTVTPELSQTLFQIIGVDPKKHPLSPQAISCYRRGVGGEERGR</sequence>
<gene>
    <name evidence="1" type="ORF">FOXYS1_1936</name>
</gene>
<organism evidence="1 2">
    <name type="scientific">Fusarium oxysporum</name>
    <name type="common">Fusarium vascular wilt</name>
    <dbReference type="NCBI Taxonomy" id="5507"/>
    <lineage>
        <taxon>Eukaryota</taxon>
        <taxon>Fungi</taxon>
        <taxon>Dikarya</taxon>
        <taxon>Ascomycota</taxon>
        <taxon>Pezizomycotina</taxon>
        <taxon>Sordariomycetes</taxon>
        <taxon>Hypocreomycetidae</taxon>
        <taxon>Hypocreales</taxon>
        <taxon>Nectriaceae</taxon>
        <taxon>Fusarium</taxon>
        <taxon>Fusarium oxysporum species complex</taxon>
    </lineage>
</organism>
<dbReference type="Proteomes" id="UP000558688">
    <property type="component" value="Unassembled WGS sequence"/>
</dbReference>
<reference evidence="1" key="1">
    <citation type="submission" date="2020-02" db="EMBL/GenBank/DDBJ databases">
        <title>Identification and distribution of gene clusters putatively required for synthesis of sphingolipid metabolism inhibitors in phylogenetically diverse species of the filamentous fungus Fusarium.</title>
        <authorList>
            <person name="Kim H.-S."/>
            <person name="Busman M."/>
            <person name="Brown D.W."/>
            <person name="Divon H."/>
            <person name="Uhlig S."/>
            <person name="Proctor R.H."/>
        </authorList>
    </citation>
    <scope>NUCLEOTIDE SEQUENCE [LARGE SCALE GENOMIC DNA]</scope>
    <source>
        <strain evidence="1">NRRL 39464</strain>
    </source>
</reference>
<proteinExistence type="predicted"/>
<dbReference type="EMBL" id="JAAFOW010000291">
    <property type="protein sequence ID" value="KAF5267204.1"/>
    <property type="molecule type" value="Genomic_DNA"/>
</dbReference>
<comment type="caution">
    <text evidence="1">The sequence shown here is derived from an EMBL/GenBank/DDBJ whole genome shotgun (WGS) entry which is preliminary data.</text>
</comment>
<evidence type="ECO:0000313" key="1">
    <source>
        <dbReference type="EMBL" id="KAF5267204.1"/>
    </source>
</evidence>